<dbReference type="PANTHER" id="PTHR11037:SF20">
    <property type="entry name" value="PROTEIN GRAINYHEAD"/>
    <property type="match status" value="1"/>
</dbReference>
<protein>
    <recommendedName>
        <fullName evidence="2">Grh/CP2 DB domain-containing protein</fullName>
    </recommendedName>
</protein>
<proteinExistence type="predicted"/>
<evidence type="ECO:0000313" key="3">
    <source>
        <dbReference type="EMBL" id="KAG1549150.1"/>
    </source>
</evidence>
<evidence type="ECO:0000256" key="1">
    <source>
        <dbReference type="SAM" id="MobiDB-lite"/>
    </source>
</evidence>
<dbReference type="Pfam" id="PF04516">
    <property type="entry name" value="CP2"/>
    <property type="match status" value="1"/>
</dbReference>
<organism evidence="3 4">
    <name type="scientific">Rhizopus oryzae</name>
    <name type="common">Mucormycosis agent</name>
    <name type="synonym">Rhizopus arrhizus var. delemar</name>
    <dbReference type="NCBI Taxonomy" id="64495"/>
    <lineage>
        <taxon>Eukaryota</taxon>
        <taxon>Fungi</taxon>
        <taxon>Fungi incertae sedis</taxon>
        <taxon>Mucoromycota</taxon>
        <taxon>Mucoromycotina</taxon>
        <taxon>Mucoromycetes</taxon>
        <taxon>Mucorales</taxon>
        <taxon>Mucorineae</taxon>
        <taxon>Rhizopodaceae</taxon>
        <taxon>Rhizopus</taxon>
    </lineage>
</organism>
<dbReference type="PROSITE" id="PS51968">
    <property type="entry name" value="GRH_CP2_DB"/>
    <property type="match status" value="1"/>
</dbReference>
<dbReference type="PANTHER" id="PTHR11037">
    <property type="entry name" value="TRANSCRIPTION FACTOR CP2"/>
    <property type="match status" value="1"/>
</dbReference>
<dbReference type="Proteomes" id="UP000717996">
    <property type="component" value="Unassembled WGS sequence"/>
</dbReference>
<dbReference type="GO" id="GO:0000978">
    <property type="term" value="F:RNA polymerase II cis-regulatory region sequence-specific DNA binding"/>
    <property type="evidence" value="ECO:0007669"/>
    <property type="project" value="TreeGrafter"/>
</dbReference>
<dbReference type="GO" id="GO:0001228">
    <property type="term" value="F:DNA-binding transcription activator activity, RNA polymerase II-specific"/>
    <property type="evidence" value="ECO:0007669"/>
    <property type="project" value="TreeGrafter"/>
</dbReference>
<accession>A0A9P7CEE4</accession>
<dbReference type="InterPro" id="IPR007604">
    <property type="entry name" value="CP2"/>
</dbReference>
<feature type="region of interest" description="Disordered" evidence="1">
    <location>
        <begin position="349"/>
        <end position="381"/>
    </location>
</feature>
<sequence>MSYSAYDDHSSNPSPSLYNTPTLLWSTNHTVLTTSPTTTENTEFTPKVSSFEPHIHSLQLCSQETKKAHARFKSANDCLHKPKPERYQHFLSPPLPSKISLIQPKDNLTAEYKSPFQFQAILHSPTAITKKEDEKPITYLNRGQSYLLDLTSSTEQRGILTSTISIEFHEPIHRKAAESYWRFWLGEQMTTEARAIGLEESQTTGIFNVRYPSFDQISFDWYGCFGANIYIRFYCLSTDFSRIKGVKGIPMRIMVETTARYDQIPENLSLFTGTFNHKSKDKYEYVERCFCQIKLFRDKGAERKNKDDTKQINKQMEKVMALTLGRPEQHPLWPVLNQPYKPVTVLSETPSTFDIEPPPQPSSPQSDNHSQKRKHEIDPTLNDFKRIKKTKTKFICLYVWSKRQFSSTSPEKVYLQSVKTEELKLRLSAIFSLDPLRITEIVWRKTKPDNDDMLVLIDDTFMLEHMPNEENVTVDWEIKFDNHIRLILEFNNSQ</sequence>
<dbReference type="EMBL" id="JAANIT010000310">
    <property type="protein sequence ID" value="KAG1549150.1"/>
    <property type="molecule type" value="Genomic_DNA"/>
</dbReference>
<evidence type="ECO:0000259" key="2">
    <source>
        <dbReference type="PROSITE" id="PS51968"/>
    </source>
</evidence>
<evidence type="ECO:0000313" key="4">
    <source>
        <dbReference type="Proteomes" id="UP000717996"/>
    </source>
</evidence>
<dbReference type="GO" id="GO:0005634">
    <property type="term" value="C:nucleus"/>
    <property type="evidence" value="ECO:0007669"/>
    <property type="project" value="TreeGrafter"/>
</dbReference>
<name>A0A9P7CEE4_RHIOR</name>
<dbReference type="AlphaFoldDB" id="A0A9P7CEE4"/>
<comment type="caution">
    <text evidence="3">The sequence shown here is derived from an EMBL/GenBank/DDBJ whole genome shotgun (WGS) entry which is preliminary data.</text>
</comment>
<reference evidence="3" key="1">
    <citation type="journal article" date="2020" name="Microb. Genom.">
        <title>Genetic diversity of clinical and environmental Mucorales isolates obtained from an investigation of mucormycosis cases among solid organ transplant recipients.</title>
        <authorList>
            <person name="Nguyen M.H."/>
            <person name="Kaul D."/>
            <person name="Muto C."/>
            <person name="Cheng S.J."/>
            <person name="Richter R.A."/>
            <person name="Bruno V.M."/>
            <person name="Liu G."/>
            <person name="Beyhan S."/>
            <person name="Sundermann A.J."/>
            <person name="Mounaud S."/>
            <person name="Pasculle A.W."/>
            <person name="Nierman W.C."/>
            <person name="Driscoll E."/>
            <person name="Cumbie R."/>
            <person name="Clancy C.J."/>
            <person name="Dupont C.L."/>
        </authorList>
    </citation>
    <scope>NUCLEOTIDE SEQUENCE</scope>
    <source>
        <strain evidence="3">GL16</strain>
    </source>
</reference>
<gene>
    <name evidence="3" type="ORF">G6F51_003228</name>
</gene>
<dbReference type="InterPro" id="IPR040167">
    <property type="entry name" value="TF_CP2-like"/>
</dbReference>
<feature type="domain" description="Grh/CP2 DB" evidence="2">
    <location>
        <begin position="114"/>
        <end position="363"/>
    </location>
</feature>